<evidence type="ECO:0000313" key="10">
    <source>
        <dbReference type="EMBL" id="KKS57397.1"/>
    </source>
</evidence>
<feature type="transmembrane region" description="Helical" evidence="8">
    <location>
        <begin position="9"/>
        <end position="30"/>
    </location>
</feature>
<protein>
    <submittedName>
        <fullName evidence="10">Glycosyl transferase family 39</fullName>
    </submittedName>
</protein>
<feature type="transmembrane region" description="Helical" evidence="8">
    <location>
        <begin position="97"/>
        <end position="124"/>
    </location>
</feature>
<dbReference type="PANTHER" id="PTHR33908">
    <property type="entry name" value="MANNOSYLTRANSFERASE YKCB-RELATED"/>
    <property type="match status" value="1"/>
</dbReference>
<dbReference type="GO" id="GO:0005886">
    <property type="term" value="C:plasma membrane"/>
    <property type="evidence" value="ECO:0007669"/>
    <property type="project" value="UniProtKB-SubCell"/>
</dbReference>
<feature type="transmembrane region" description="Helical" evidence="8">
    <location>
        <begin position="61"/>
        <end position="85"/>
    </location>
</feature>
<keyword evidence="4 10" id="KW-0808">Transferase</keyword>
<evidence type="ECO:0000256" key="7">
    <source>
        <dbReference type="ARBA" id="ARBA00023136"/>
    </source>
</evidence>
<feature type="transmembrane region" description="Helical" evidence="8">
    <location>
        <begin position="378"/>
        <end position="397"/>
    </location>
</feature>
<evidence type="ECO:0000256" key="2">
    <source>
        <dbReference type="ARBA" id="ARBA00022475"/>
    </source>
</evidence>
<keyword evidence="7 8" id="KW-0472">Membrane</keyword>
<dbReference type="InterPro" id="IPR038731">
    <property type="entry name" value="RgtA/B/C-like"/>
</dbReference>
<gene>
    <name evidence="10" type="ORF">UV20_C0001G0037</name>
</gene>
<feature type="transmembrane region" description="Helical" evidence="8">
    <location>
        <begin position="191"/>
        <end position="214"/>
    </location>
</feature>
<feature type="transmembrane region" description="Helical" evidence="8">
    <location>
        <begin position="136"/>
        <end position="153"/>
    </location>
</feature>
<comment type="caution">
    <text evidence="10">The sequence shown here is derived from an EMBL/GenBank/DDBJ whole genome shotgun (WGS) entry which is preliminary data.</text>
</comment>
<evidence type="ECO:0000256" key="6">
    <source>
        <dbReference type="ARBA" id="ARBA00022989"/>
    </source>
</evidence>
<dbReference type="InterPro" id="IPR050297">
    <property type="entry name" value="LipidA_mod_glycosyltrf_83"/>
</dbReference>
<comment type="subcellular location">
    <subcellularLocation>
        <location evidence="1">Cell membrane</location>
        <topology evidence="1">Multi-pass membrane protein</topology>
    </subcellularLocation>
</comment>
<dbReference type="PANTHER" id="PTHR33908:SF11">
    <property type="entry name" value="MEMBRANE PROTEIN"/>
    <property type="match status" value="1"/>
</dbReference>
<proteinExistence type="predicted"/>
<evidence type="ECO:0000313" key="11">
    <source>
        <dbReference type="Proteomes" id="UP000034837"/>
    </source>
</evidence>
<accession>A0A0G1A8M9</accession>
<dbReference type="Pfam" id="PF13231">
    <property type="entry name" value="PMT_2"/>
    <property type="match status" value="1"/>
</dbReference>
<reference evidence="10 11" key="1">
    <citation type="journal article" date="2015" name="Nature">
        <title>rRNA introns, odd ribosomes, and small enigmatic genomes across a large radiation of phyla.</title>
        <authorList>
            <person name="Brown C.T."/>
            <person name="Hug L.A."/>
            <person name="Thomas B.C."/>
            <person name="Sharon I."/>
            <person name="Castelle C.J."/>
            <person name="Singh A."/>
            <person name="Wilkins M.J."/>
            <person name="Williams K.H."/>
            <person name="Banfield J.F."/>
        </authorList>
    </citation>
    <scope>NUCLEOTIDE SEQUENCE [LARGE SCALE GENOMIC DNA]</scope>
</reference>
<keyword evidence="2" id="KW-1003">Cell membrane</keyword>
<feature type="domain" description="Glycosyltransferase RgtA/B/C/D-like" evidence="9">
    <location>
        <begin position="109"/>
        <end position="246"/>
    </location>
</feature>
<feature type="transmembrane region" description="Helical" evidence="8">
    <location>
        <begin position="235"/>
        <end position="252"/>
    </location>
</feature>
<keyword evidence="3" id="KW-0328">Glycosyltransferase</keyword>
<evidence type="ECO:0000256" key="8">
    <source>
        <dbReference type="SAM" id="Phobius"/>
    </source>
</evidence>
<evidence type="ECO:0000256" key="1">
    <source>
        <dbReference type="ARBA" id="ARBA00004651"/>
    </source>
</evidence>
<organism evidence="10 11">
    <name type="scientific">Candidatus Magasanikbacteria bacterium GW2011_GWA2_42_32</name>
    <dbReference type="NCBI Taxonomy" id="1619039"/>
    <lineage>
        <taxon>Bacteria</taxon>
        <taxon>Candidatus Magasanikiibacteriota</taxon>
    </lineage>
</organism>
<evidence type="ECO:0000256" key="4">
    <source>
        <dbReference type="ARBA" id="ARBA00022679"/>
    </source>
</evidence>
<evidence type="ECO:0000256" key="3">
    <source>
        <dbReference type="ARBA" id="ARBA00022676"/>
    </source>
</evidence>
<dbReference type="GO" id="GO:0016763">
    <property type="term" value="F:pentosyltransferase activity"/>
    <property type="evidence" value="ECO:0007669"/>
    <property type="project" value="TreeGrafter"/>
</dbReference>
<evidence type="ECO:0000259" key="9">
    <source>
        <dbReference type="Pfam" id="PF13231"/>
    </source>
</evidence>
<dbReference type="Proteomes" id="UP000034837">
    <property type="component" value="Unassembled WGS sequence"/>
</dbReference>
<dbReference type="GO" id="GO:0009103">
    <property type="term" value="P:lipopolysaccharide biosynthetic process"/>
    <property type="evidence" value="ECO:0007669"/>
    <property type="project" value="UniProtKB-ARBA"/>
</dbReference>
<feature type="transmembrane region" description="Helical" evidence="8">
    <location>
        <begin position="324"/>
        <end position="343"/>
    </location>
</feature>
<dbReference type="EMBL" id="LCDO01000001">
    <property type="protein sequence ID" value="KKS57397.1"/>
    <property type="molecule type" value="Genomic_DNA"/>
</dbReference>
<keyword evidence="6 8" id="KW-1133">Transmembrane helix</keyword>
<feature type="transmembrane region" description="Helical" evidence="8">
    <location>
        <begin position="349"/>
        <end position="369"/>
    </location>
</feature>
<feature type="transmembrane region" description="Helical" evidence="8">
    <location>
        <begin position="292"/>
        <end position="317"/>
    </location>
</feature>
<evidence type="ECO:0000256" key="5">
    <source>
        <dbReference type="ARBA" id="ARBA00022692"/>
    </source>
</evidence>
<sequence length="577" mass="66765">MMNFFKKNWILLIILVIAFILRVVGIFYAYPLMVVGDEIPNLFASLKMLGTFSFHPASPNYYYPAVISYIYLPFLALFIIGGKLVGFFGSFDSIKEIVFLSPGVFIPLVRLVSVLFGVLSVYLVYLITYKLFNKKAGLLAGWFLAISYFHSVNSHFAQTWTIQTFFILLALYFAVSVYLKEKNNWRDYLLGGFLIGLSFGVNFVGIVTYFWFFLVHILKNQGQGFVRIFLKNKNFWLLNLSLFLMVLIVYYLNPYGLNNYFARIIDTQTPAVAGGGGYSSYKPLSYAALQILFFYVTNTFIQEPFLASVAILGSIYLFLKKRHYFYFLVLWPILYYLMISPLTGAMGRYILPALPLLVIISGWFLSVLFEGNKVRKNILWILIFLASLYSIILIVVSDIRMLKQDTRVLAREWILNNVSSGAKIKNEDLGESLMLVENKSTVELIRQKYPGLFSTKRKYLLNLPNEEYPKPNYFLSTKSDMVDEQEDYFDYFILGSFNKEEVTKQALNLPVSAFLVKQIYPISLSLNTKSQNKFLSREEIDLTTDNSQFKSWWLFKKVDYNGPYIEIYKLNNDTTEK</sequence>
<feature type="transmembrane region" description="Helical" evidence="8">
    <location>
        <begin position="160"/>
        <end position="179"/>
    </location>
</feature>
<keyword evidence="5 8" id="KW-0812">Transmembrane</keyword>
<name>A0A0G1A8M9_9BACT</name>
<dbReference type="AlphaFoldDB" id="A0A0G1A8M9"/>